<feature type="domain" description="SOCS box" evidence="3">
    <location>
        <begin position="85"/>
        <end position="124"/>
    </location>
</feature>
<proteinExistence type="predicted"/>
<dbReference type="Proteomes" id="UP001501940">
    <property type="component" value="Chromosome 1"/>
</dbReference>
<dbReference type="GeneTree" id="ENSGT00940000158068"/>
<dbReference type="Ensembl" id="ENSAOCT00000034038.1">
    <property type="protein sequence ID" value="ENSAOCP00000038360.1"/>
    <property type="gene ID" value="ENSAOCG00000029156.1"/>
</dbReference>
<dbReference type="InterPro" id="IPR001496">
    <property type="entry name" value="SOCS_box"/>
</dbReference>
<dbReference type="FunFam" id="1.10.750.20:FF:000001">
    <property type="entry name" value="Ankyrin repeat and SOCS box containing 1"/>
    <property type="match status" value="1"/>
</dbReference>
<keyword evidence="2" id="KW-0040">ANK repeat</keyword>
<protein>
    <recommendedName>
        <fullName evidence="3">SOCS box domain-containing protein</fullName>
    </recommendedName>
</protein>
<dbReference type="Gene3D" id="1.10.750.20">
    <property type="entry name" value="SOCS box"/>
    <property type="match status" value="1"/>
</dbReference>
<dbReference type="GO" id="GO:0035556">
    <property type="term" value="P:intracellular signal transduction"/>
    <property type="evidence" value="ECO:0007669"/>
    <property type="project" value="InterPro"/>
</dbReference>
<dbReference type="InterPro" id="IPR036036">
    <property type="entry name" value="SOCS_box-like_dom_sf"/>
</dbReference>
<comment type="pathway">
    <text evidence="1">Protein modification; protein ubiquitination.</text>
</comment>
<reference evidence="4" key="3">
    <citation type="submission" date="2025-09" db="UniProtKB">
        <authorList>
            <consortium name="Ensembl"/>
        </authorList>
    </citation>
    <scope>IDENTIFICATION</scope>
</reference>
<dbReference type="AlphaFoldDB" id="A0AAQ5XG60"/>
<dbReference type="SUPFAM" id="SSF158235">
    <property type="entry name" value="SOCS box-like"/>
    <property type="match status" value="1"/>
</dbReference>
<evidence type="ECO:0000256" key="1">
    <source>
        <dbReference type="ARBA" id="ARBA00004906"/>
    </source>
</evidence>
<dbReference type="InterPro" id="IPR002110">
    <property type="entry name" value="Ankyrin_rpt"/>
</dbReference>
<organism evidence="4 5">
    <name type="scientific">Amphiprion ocellaris</name>
    <name type="common">Clown anemonefish</name>
    <dbReference type="NCBI Taxonomy" id="80972"/>
    <lineage>
        <taxon>Eukaryota</taxon>
        <taxon>Metazoa</taxon>
        <taxon>Chordata</taxon>
        <taxon>Craniata</taxon>
        <taxon>Vertebrata</taxon>
        <taxon>Euteleostomi</taxon>
        <taxon>Actinopterygii</taxon>
        <taxon>Neopterygii</taxon>
        <taxon>Teleostei</taxon>
        <taxon>Neoteleostei</taxon>
        <taxon>Acanthomorphata</taxon>
        <taxon>Ovalentaria</taxon>
        <taxon>Pomacentridae</taxon>
        <taxon>Amphiprion</taxon>
    </lineage>
</organism>
<dbReference type="Pfam" id="PF13637">
    <property type="entry name" value="Ank_4"/>
    <property type="match status" value="1"/>
</dbReference>
<reference evidence="4" key="2">
    <citation type="submission" date="2025-08" db="UniProtKB">
        <authorList>
            <consortium name="Ensembl"/>
        </authorList>
    </citation>
    <scope>IDENTIFICATION</scope>
</reference>
<dbReference type="Pfam" id="PF07525">
    <property type="entry name" value="SOCS_box"/>
    <property type="match status" value="1"/>
</dbReference>
<name>A0AAQ5XG60_AMPOC</name>
<dbReference type="PROSITE" id="PS50225">
    <property type="entry name" value="SOCS"/>
    <property type="match status" value="1"/>
</dbReference>
<feature type="repeat" description="ANK" evidence="2">
    <location>
        <begin position="59"/>
        <end position="91"/>
    </location>
</feature>
<dbReference type="SUPFAM" id="SSF48403">
    <property type="entry name" value="Ankyrin repeat"/>
    <property type="match status" value="1"/>
</dbReference>
<accession>A0AAQ5XG60</accession>
<keyword evidence="5" id="KW-1185">Reference proteome</keyword>
<dbReference type="SMART" id="SM00969">
    <property type="entry name" value="SOCS_box"/>
    <property type="match status" value="1"/>
</dbReference>
<evidence type="ECO:0000256" key="2">
    <source>
        <dbReference type="PROSITE-ProRule" id="PRU00023"/>
    </source>
</evidence>
<dbReference type="Gene3D" id="1.25.40.20">
    <property type="entry name" value="Ankyrin repeat-containing domain"/>
    <property type="match status" value="1"/>
</dbReference>
<evidence type="ECO:0000259" key="3">
    <source>
        <dbReference type="PROSITE" id="PS50225"/>
    </source>
</evidence>
<dbReference type="InterPro" id="IPR036770">
    <property type="entry name" value="Ankyrin_rpt-contain_sf"/>
</dbReference>
<reference evidence="4 5" key="1">
    <citation type="submission" date="2022-01" db="EMBL/GenBank/DDBJ databases">
        <title>A chromosome-scale genome assembly of the false clownfish, Amphiprion ocellaris.</title>
        <authorList>
            <person name="Ryu T."/>
        </authorList>
    </citation>
    <scope>NUCLEOTIDE SEQUENCE [LARGE SCALE GENOMIC DNA]</scope>
</reference>
<evidence type="ECO:0000313" key="5">
    <source>
        <dbReference type="Proteomes" id="UP001501940"/>
    </source>
</evidence>
<gene>
    <name evidence="4" type="primary">ASB7</name>
</gene>
<dbReference type="PROSITE" id="PS50088">
    <property type="entry name" value="ANK_REPEAT"/>
    <property type="match status" value="1"/>
</dbReference>
<evidence type="ECO:0000313" key="4">
    <source>
        <dbReference type="Ensembl" id="ENSAOCP00000038360.1"/>
    </source>
</evidence>
<sequence>MTKRSPSLQLVKRMLNHHCRRNPELHEELQIQAAVAAGDVCTVRRMLEQGYSPKIRDANGWTLLHFSAAKGKERCVRVFLEHGGQPRTLQDMCRIKIRHCIGLQSLKFLEELPIAKVMKDYLKHKFDSV</sequence>